<dbReference type="AlphaFoldDB" id="A0A0K9PQP3"/>
<dbReference type="GO" id="GO:0006281">
    <property type="term" value="P:DNA repair"/>
    <property type="evidence" value="ECO:0007669"/>
    <property type="project" value="InterPro"/>
</dbReference>
<dbReference type="InterPro" id="IPR036420">
    <property type="entry name" value="BRCT_dom_sf"/>
</dbReference>
<feature type="domain" description="BRCT" evidence="1">
    <location>
        <begin position="17"/>
        <end position="111"/>
    </location>
</feature>
<dbReference type="Gene3D" id="3.40.50.10190">
    <property type="entry name" value="BRCT domain"/>
    <property type="match status" value="1"/>
</dbReference>
<evidence type="ECO:0000259" key="1">
    <source>
        <dbReference type="PROSITE" id="PS50172"/>
    </source>
</evidence>
<dbReference type="PROSITE" id="PS50172">
    <property type="entry name" value="BRCT"/>
    <property type="match status" value="1"/>
</dbReference>
<reference evidence="3" key="1">
    <citation type="journal article" date="2016" name="Nature">
        <title>The genome of the seagrass Zostera marina reveals angiosperm adaptation to the sea.</title>
        <authorList>
            <person name="Olsen J.L."/>
            <person name="Rouze P."/>
            <person name="Verhelst B."/>
            <person name="Lin Y.-C."/>
            <person name="Bayer T."/>
            <person name="Collen J."/>
            <person name="Dattolo E."/>
            <person name="De Paoli E."/>
            <person name="Dittami S."/>
            <person name="Maumus F."/>
            <person name="Michel G."/>
            <person name="Kersting A."/>
            <person name="Lauritano C."/>
            <person name="Lohaus R."/>
            <person name="Toepel M."/>
            <person name="Tonon T."/>
            <person name="Vanneste K."/>
            <person name="Amirebrahimi M."/>
            <person name="Brakel J."/>
            <person name="Bostroem C."/>
            <person name="Chovatia M."/>
            <person name="Grimwood J."/>
            <person name="Jenkins J.W."/>
            <person name="Jueterbock A."/>
            <person name="Mraz A."/>
            <person name="Stam W.T."/>
            <person name="Tice H."/>
            <person name="Bornberg-Bauer E."/>
            <person name="Green P.J."/>
            <person name="Pearson G.A."/>
            <person name="Procaccini G."/>
            <person name="Duarte C.M."/>
            <person name="Schmutz J."/>
            <person name="Reusch T.B.H."/>
            <person name="Van de Peer Y."/>
        </authorList>
    </citation>
    <scope>NUCLEOTIDE SEQUENCE [LARGE SCALE GENOMIC DNA]</scope>
    <source>
        <strain evidence="3">cv. Finnish</strain>
    </source>
</reference>
<dbReference type="OMA" id="HVRELCH"/>
<dbReference type="InterPro" id="IPR001357">
    <property type="entry name" value="BRCT_dom"/>
</dbReference>
<dbReference type="STRING" id="29655.A0A0K9PQP3"/>
<gene>
    <name evidence="2" type="ORF">ZOSMA_183G00170</name>
</gene>
<accession>A0A0K9PQP3</accession>
<keyword evidence="3" id="KW-1185">Reference proteome</keyword>
<dbReference type="SUPFAM" id="SSF52113">
    <property type="entry name" value="BRCT domain"/>
    <property type="match status" value="1"/>
</dbReference>
<proteinExistence type="predicted"/>
<dbReference type="Pfam" id="PF14716">
    <property type="entry name" value="HHH_8"/>
    <property type="match status" value="1"/>
</dbReference>
<dbReference type="GO" id="GO:0003887">
    <property type="term" value="F:DNA-directed DNA polymerase activity"/>
    <property type="evidence" value="ECO:0007669"/>
    <property type="project" value="InterPro"/>
</dbReference>
<dbReference type="GO" id="GO:0003677">
    <property type="term" value="F:DNA binding"/>
    <property type="evidence" value="ECO:0007669"/>
    <property type="project" value="InterPro"/>
</dbReference>
<comment type="caution">
    <text evidence="2">The sequence shown here is derived from an EMBL/GenBank/DDBJ whole genome shotgun (WGS) entry which is preliminary data.</text>
</comment>
<dbReference type="FunFam" id="1.10.150.110:FF:000006">
    <property type="entry name" value="DNA polymerase"/>
    <property type="match status" value="1"/>
</dbReference>
<sequence>MAPRKKKKTLHQMPDTDADGMFRRMIFYLVPHAIQPRRLQIWKQKLLQMGATLENNLSNRITHILALDSGSLLHEFGHETLKLFDGKVLKFDWLERSLELGELISYNTFILGFELERENESERDLDVIDSQQTNKGYHNEFKSACFFDSHQNTSTFKQKNDQMNITSTAHHEGATISAEQGQSDSIFFAGLGKPVSDAHDSSDEISLLYNPPNLNQNITEIFGKLIDIYRALGDDRRKFSYHKAIHVIEKLPFKIESVNQVKEVPAIGKSLQDHIHEILTTGKLSKLDYFETDIRVQYTFNT</sequence>
<dbReference type="EMBL" id="LFYR01000680">
    <property type="protein sequence ID" value="KMZ71286.1"/>
    <property type="molecule type" value="Genomic_DNA"/>
</dbReference>
<dbReference type="OrthoDB" id="205514at2759"/>
<dbReference type="InterPro" id="IPR027421">
    <property type="entry name" value="DNA_pol_lamdba_lyase_dom_sf"/>
</dbReference>
<evidence type="ECO:0000313" key="2">
    <source>
        <dbReference type="EMBL" id="KMZ71286.1"/>
    </source>
</evidence>
<dbReference type="InterPro" id="IPR010996">
    <property type="entry name" value="HHH_MUS81"/>
</dbReference>
<evidence type="ECO:0000313" key="3">
    <source>
        <dbReference type="Proteomes" id="UP000036987"/>
    </source>
</evidence>
<organism evidence="2 3">
    <name type="scientific">Zostera marina</name>
    <name type="common">Eelgrass</name>
    <dbReference type="NCBI Taxonomy" id="29655"/>
    <lineage>
        <taxon>Eukaryota</taxon>
        <taxon>Viridiplantae</taxon>
        <taxon>Streptophyta</taxon>
        <taxon>Embryophyta</taxon>
        <taxon>Tracheophyta</taxon>
        <taxon>Spermatophyta</taxon>
        <taxon>Magnoliopsida</taxon>
        <taxon>Liliopsida</taxon>
        <taxon>Zosteraceae</taxon>
        <taxon>Zostera</taxon>
    </lineage>
</organism>
<dbReference type="Proteomes" id="UP000036987">
    <property type="component" value="Unassembled WGS sequence"/>
</dbReference>
<dbReference type="InterPro" id="IPR022312">
    <property type="entry name" value="DNA_pol_X"/>
</dbReference>
<name>A0A0K9PQP3_ZOSMR</name>
<protein>
    <recommendedName>
        <fullName evidence="1">BRCT domain-containing protein</fullName>
    </recommendedName>
</protein>
<dbReference type="PANTHER" id="PTHR11276">
    <property type="entry name" value="DNA POLYMERASE TYPE-X FAMILY MEMBER"/>
    <property type="match status" value="1"/>
</dbReference>
<dbReference type="SUPFAM" id="SSF47802">
    <property type="entry name" value="DNA polymerase beta, N-terminal domain-like"/>
    <property type="match status" value="1"/>
</dbReference>
<dbReference type="PANTHER" id="PTHR11276:SF41">
    <property type="entry name" value="DNA POLYMERASE LAMBDA"/>
    <property type="match status" value="1"/>
</dbReference>
<dbReference type="Gene3D" id="1.10.150.110">
    <property type="entry name" value="DNA polymerase beta, N-terminal domain-like"/>
    <property type="match status" value="1"/>
</dbReference>